<reference evidence="1" key="1">
    <citation type="journal article" date="2021" name="Mol. Ecol. Resour.">
        <title>Apolygus lucorum genome provides insights into omnivorousness and mesophyll feeding.</title>
        <authorList>
            <person name="Liu Y."/>
            <person name="Liu H."/>
            <person name="Wang H."/>
            <person name="Huang T."/>
            <person name="Liu B."/>
            <person name="Yang B."/>
            <person name="Yin L."/>
            <person name="Li B."/>
            <person name="Zhang Y."/>
            <person name="Zhang S."/>
            <person name="Jiang F."/>
            <person name="Zhang X."/>
            <person name="Ren Y."/>
            <person name="Wang B."/>
            <person name="Wang S."/>
            <person name="Lu Y."/>
            <person name="Wu K."/>
            <person name="Fan W."/>
            <person name="Wang G."/>
        </authorList>
    </citation>
    <scope>NUCLEOTIDE SEQUENCE</scope>
    <source>
        <strain evidence="1">12Hb</strain>
    </source>
</reference>
<evidence type="ECO:0000313" key="1">
    <source>
        <dbReference type="EMBL" id="KAF6210286.1"/>
    </source>
</evidence>
<sequence>NFKENAQKKLSYRLEKQAENLPNEDACKSKTDFTSEAGIGEDEIQTFGEEENVEKILSYQPKEQVCLLNEKRGQIDHQQTKY</sequence>
<evidence type="ECO:0000313" key="2">
    <source>
        <dbReference type="Proteomes" id="UP000466442"/>
    </source>
</evidence>
<dbReference type="EMBL" id="WIXP02000005">
    <property type="protein sequence ID" value="KAF6210286.1"/>
    <property type="molecule type" value="Genomic_DNA"/>
</dbReference>
<accession>A0A8S9XQG3</accession>
<proteinExistence type="predicted"/>
<feature type="non-terminal residue" evidence="1">
    <location>
        <position position="1"/>
    </location>
</feature>
<dbReference type="Proteomes" id="UP000466442">
    <property type="component" value="Linkage Group LG5"/>
</dbReference>
<gene>
    <name evidence="1" type="ORF">GE061_013390</name>
</gene>
<name>A0A8S9XQG3_APOLU</name>
<dbReference type="AlphaFoldDB" id="A0A8S9XQG3"/>
<keyword evidence="2" id="KW-1185">Reference proteome</keyword>
<protein>
    <submittedName>
        <fullName evidence="1">Uncharacterized protein</fullName>
    </submittedName>
</protein>
<comment type="caution">
    <text evidence="1">The sequence shown here is derived from an EMBL/GenBank/DDBJ whole genome shotgun (WGS) entry which is preliminary data.</text>
</comment>
<organism evidence="1 2">
    <name type="scientific">Apolygus lucorum</name>
    <name type="common">Small green plant bug</name>
    <name type="synonym">Lygocoris lucorum</name>
    <dbReference type="NCBI Taxonomy" id="248454"/>
    <lineage>
        <taxon>Eukaryota</taxon>
        <taxon>Metazoa</taxon>
        <taxon>Ecdysozoa</taxon>
        <taxon>Arthropoda</taxon>
        <taxon>Hexapoda</taxon>
        <taxon>Insecta</taxon>
        <taxon>Pterygota</taxon>
        <taxon>Neoptera</taxon>
        <taxon>Paraneoptera</taxon>
        <taxon>Hemiptera</taxon>
        <taxon>Heteroptera</taxon>
        <taxon>Panheteroptera</taxon>
        <taxon>Cimicomorpha</taxon>
        <taxon>Miridae</taxon>
        <taxon>Mirini</taxon>
        <taxon>Apolygus</taxon>
    </lineage>
</organism>